<evidence type="ECO:0000313" key="5">
    <source>
        <dbReference type="Proteomes" id="UP000198577"/>
    </source>
</evidence>
<dbReference type="PANTHER" id="PTHR30303">
    <property type="entry name" value="HYDROGENASE ISOENZYMES FORMATION PROTEIN HYPE"/>
    <property type="match status" value="1"/>
</dbReference>
<dbReference type="RefSeq" id="WP_025747070.1">
    <property type="nucleotide sequence ID" value="NZ_FOXR01000016.1"/>
</dbReference>
<evidence type="ECO:0000259" key="3">
    <source>
        <dbReference type="Pfam" id="PF02769"/>
    </source>
</evidence>
<dbReference type="OrthoDB" id="153904at2"/>
<dbReference type="AlphaFoldDB" id="A0A1I5WFE6"/>
<dbReference type="CDD" id="cd06061">
    <property type="entry name" value="PurM-like1"/>
    <property type="match status" value="1"/>
</dbReference>
<dbReference type="Gene3D" id="3.30.1330.10">
    <property type="entry name" value="PurM-like, N-terminal domain"/>
    <property type="match status" value="1"/>
</dbReference>
<sequence length="329" mass="35277">MNIGKISNEFLKNQIISKLTIKRKDVLLGPGIGRDCSILDFGEELCIISSDPITGASSQMGYIGVHICCNDIVTTGAEVVGVTLTILAPPDAQAAEIEQVVVDAERAARELDIDILGGHTEVTDAVSKMVLCLTAIGRVRKEKVVSFASAQAGDDIVVTKKAGMEGTAILAHDREDLLLRHFPEELVQSAKDFINHISVIKEGRIASSFGVHGMHDATEGGVLGAIWEISEAMGKGVEIDVRRIPVAAETRAICRFFNIDPLKLISSGCMVIVTPKGEKLVELLNANGIEAAVVGKVIDDSAKWLVTGEERAPLEPPDADQLYKALRFT</sequence>
<accession>A0A1I5WFE6</accession>
<dbReference type="PANTHER" id="PTHR30303:SF4">
    <property type="entry name" value="HYDROGENASE EXPRESSION_FORMATION PROTEIN HYPE"/>
    <property type="match status" value="1"/>
</dbReference>
<organism evidence="4 5">
    <name type="scientific">Caldicoprobacter faecalis</name>
    <dbReference type="NCBI Taxonomy" id="937334"/>
    <lineage>
        <taxon>Bacteria</taxon>
        <taxon>Bacillati</taxon>
        <taxon>Bacillota</taxon>
        <taxon>Clostridia</taxon>
        <taxon>Caldicoprobacterales</taxon>
        <taxon>Caldicoprobacteraceae</taxon>
        <taxon>Caldicoprobacter</taxon>
    </lineage>
</organism>
<dbReference type="InterPro" id="IPR036921">
    <property type="entry name" value="PurM-like_N_sf"/>
</dbReference>
<comment type="similarity">
    <text evidence="1">Belongs to the HypE family.</text>
</comment>
<dbReference type="Pfam" id="PF00586">
    <property type="entry name" value="AIRS"/>
    <property type="match status" value="1"/>
</dbReference>
<dbReference type="SUPFAM" id="SSF56042">
    <property type="entry name" value="PurM C-terminal domain-like"/>
    <property type="match status" value="1"/>
</dbReference>
<dbReference type="InterPro" id="IPR036676">
    <property type="entry name" value="PurM-like_C_sf"/>
</dbReference>
<dbReference type="GO" id="GO:0051604">
    <property type="term" value="P:protein maturation"/>
    <property type="evidence" value="ECO:0007669"/>
    <property type="project" value="TreeGrafter"/>
</dbReference>
<feature type="domain" description="PurM-like C-terminal" evidence="3">
    <location>
        <begin position="151"/>
        <end position="301"/>
    </location>
</feature>
<dbReference type="InterPro" id="IPR010918">
    <property type="entry name" value="PurM-like_C_dom"/>
</dbReference>
<feature type="domain" description="PurM-like N-terminal" evidence="2">
    <location>
        <begin position="33"/>
        <end position="139"/>
    </location>
</feature>
<dbReference type="Proteomes" id="UP000198577">
    <property type="component" value="Unassembled WGS sequence"/>
</dbReference>
<dbReference type="Gene3D" id="3.90.650.10">
    <property type="entry name" value="PurM-like C-terminal domain"/>
    <property type="match status" value="1"/>
</dbReference>
<protein>
    <submittedName>
        <fullName evidence="4">Hydrogenase maturation factor</fullName>
    </submittedName>
</protein>
<keyword evidence="5" id="KW-1185">Reference proteome</keyword>
<dbReference type="STRING" id="937334.SAMN05444406_11630"/>
<dbReference type="PIRSF" id="PIRSF005644">
    <property type="entry name" value="Hdrgns_mtr_HypE"/>
    <property type="match status" value="1"/>
</dbReference>
<evidence type="ECO:0000256" key="1">
    <source>
        <dbReference type="ARBA" id="ARBA00006243"/>
    </source>
</evidence>
<gene>
    <name evidence="4" type="ORF">SAMN05444406_11630</name>
</gene>
<name>A0A1I5WFE6_9FIRM</name>
<dbReference type="SUPFAM" id="SSF55326">
    <property type="entry name" value="PurM N-terminal domain-like"/>
    <property type="match status" value="1"/>
</dbReference>
<dbReference type="Pfam" id="PF02769">
    <property type="entry name" value="AIRS_C"/>
    <property type="match status" value="1"/>
</dbReference>
<dbReference type="InterPro" id="IPR016188">
    <property type="entry name" value="PurM-like_N"/>
</dbReference>
<evidence type="ECO:0000259" key="2">
    <source>
        <dbReference type="Pfam" id="PF00586"/>
    </source>
</evidence>
<evidence type="ECO:0000313" key="4">
    <source>
        <dbReference type="EMBL" id="SFQ18299.1"/>
    </source>
</evidence>
<dbReference type="InterPro" id="IPR011854">
    <property type="entry name" value="HypE"/>
</dbReference>
<reference evidence="4 5" key="1">
    <citation type="submission" date="2016-10" db="EMBL/GenBank/DDBJ databases">
        <authorList>
            <person name="de Groot N.N."/>
        </authorList>
    </citation>
    <scope>NUCLEOTIDE SEQUENCE [LARGE SCALE GENOMIC DNA]</scope>
    <source>
        <strain evidence="4 5">DSM 20678</strain>
    </source>
</reference>
<proteinExistence type="inferred from homology"/>
<dbReference type="EMBL" id="FOXR01000016">
    <property type="protein sequence ID" value="SFQ18299.1"/>
    <property type="molecule type" value="Genomic_DNA"/>
</dbReference>